<organism evidence="8 9">
    <name type="scientific">Rhizorhabdus wittichii</name>
    <dbReference type="NCBI Taxonomy" id="160791"/>
    <lineage>
        <taxon>Bacteria</taxon>
        <taxon>Pseudomonadati</taxon>
        <taxon>Pseudomonadota</taxon>
        <taxon>Alphaproteobacteria</taxon>
        <taxon>Sphingomonadales</taxon>
        <taxon>Sphingomonadaceae</taxon>
        <taxon>Rhizorhabdus</taxon>
    </lineage>
</organism>
<comment type="subcellular location">
    <subcellularLocation>
        <location evidence="1">Cell membrane</location>
        <topology evidence="1">Multi-pass membrane protein</topology>
    </subcellularLocation>
</comment>
<dbReference type="Proteomes" id="UP000664914">
    <property type="component" value="Chromosome"/>
</dbReference>
<name>A0A975D1V2_9SPHN</name>
<dbReference type="Gene3D" id="1.20.1250.20">
    <property type="entry name" value="MFS general substrate transporter like domains"/>
    <property type="match status" value="1"/>
</dbReference>
<dbReference type="InterPro" id="IPR050189">
    <property type="entry name" value="MFS_Efflux_Transporters"/>
</dbReference>
<dbReference type="InterPro" id="IPR036259">
    <property type="entry name" value="MFS_trans_sf"/>
</dbReference>
<feature type="transmembrane region" description="Helical" evidence="6">
    <location>
        <begin position="266"/>
        <end position="285"/>
    </location>
</feature>
<keyword evidence="5 6" id="KW-0472">Membrane</keyword>
<keyword evidence="2" id="KW-1003">Cell membrane</keyword>
<sequence>MAIAVDANQPEGRRLRGFIAEAPTPTGRARAFLALLLVLVPPVFTAMMGTPVVPIIPAVAKHFGGGDAGAFAAQMMVTVPCIGVIIGGPIAGWLIERIGIRAVIIGSAVLMGLAGMAGAFTHDIVPFLFSRLLVGFGAAGGYTALLTLAGLLFQGRTLARVLGYQASVAAVVSMGSIMISGYIAEHVEWRVSYGLYALVLLFVPLALLGRWPAQPVSVQARAAGAGAFGRIWPILLIMIPIYAAAFMSVVQGSFMMTANGITKPTLQSSLIAMATIMFTISSWNYGRLRSRLSGPATFVIALLLLGGGIVLMGSLHPVWAMGLSCAMMGAGAGIATPYLSQQILERVTAEQRGRAVGFIAPAHYLGEFANPFIMHPLRMAIGIHAAFILFGAFIMLGALFALRANRKPVGANPEPAPEPVAAA</sequence>
<keyword evidence="3 6" id="KW-0812">Transmembrane</keyword>
<dbReference type="PANTHER" id="PTHR43124:SF9">
    <property type="entry name" value="SUGAR TRANSPORT FAMILY PROTEIN"/>
    <property type="match status" value="1"/>
</dbReference>
<accession>A0A975D1V2</accession>
<dbReference type="InterPro" id="IPR020846">
    <property type="entry name" value="MFS_dom"/>
</dbReference>
<feature type="transmembrane region" description="Helical" evidence="6">
    <location>
        <begin position="195"/>
        <end position="213"/>
    </location>
</feature>
<dbReference type="EMBL" id="CP059319">
    <property type="protein sequence ID" value="QTH21098.1"/>
    <property type="molecule type" value="Genomic_DNA"/>
</dbReference>
<feature type="transmembrane region" description="Helical" evidence="6">
    <location>
        <begin position="102"/>
        <end position="120"/>
    </location>
</feature>
<dbReference type="InterPro" id="IPR011701">
    <property type="entry name" value="MFS"/>
</dbReference>
<feature type="transmembrane region" description="Helical" evidence="6">
    <location>
        <begin position="162"/>
        <end position="183"/>
    </location>
</feature>
<evidence type="ECO:0000313" key="9">
    <source>
        <dbReference type="Proteomes" id="UP000664914"/>
    </source>
</evidence>
<feature type="transmembrane region" description="Helical" evidence="6">
    <location>
        <begin position="32"/>
        <end position="59"/>
    </location>
</feature>
<dbReference type="RefSeq" id="WP_208632466.1">
    <property type="nucleotide sequence ID" value="NZ_CP059319.1"/>
</dbReference>
<evidence type="ECO:0000313" key="8">
    <source>
        <dbReference type="EMBL" id="QTH21098.1"/>
    </source>
</evidence>
<protein>
    <submittedName>
        <fullName evidence="8">MFS transporter</fullName>
    </submittedName>
</protein>
<feature type="transmembrane region" description="Helical" evidence="6">
    <location>
        <begin position="379"/>
        <end position="402"/>
    </location>
</feature>
<evidence type="ECO:0000256" key="6">
    <source>
        <dbReference type="SAM" id="Phobius"/>
    </source>
</evidence>
<dbReference type="PROSITE" id="PS50850">
    <property type="entry name" value="MFS"/>
    <property type="match status" value="1"/>
</dbReference>
<evidence type="ECO:0000259" key="7">
    <source>
        <dbReference type="PROSITE" id="PS50850"/>
    </source>
</evidence>
<dbReference type="PANTHER" id="PTHR43124">
    <property type="entry name" value="PURINE EFFLUX PUMP PBUE"/>
    <property type="match status" value="1"/>
</dbReference>
<evidence type="ECO:0000256" key="1">
    <source>
        <dbReference type="ARBA" id="ARBA00004651"/>
    </source>
</evidence>
<feature type="domain" description="Major facilitator superfamily (MFS) profile" evidence="7">
    <location>
        <begin position="34"/>
        <end position="409"/>
    </location>
</feature>
<evidence type="ECO:0000256" key="3">
    <source>
        <dbReference type="ARBA" id="ARBA00022692"/>
    </source>
</evidence>
<reference evidence="8" key="2">
    <citation type="submission" date="2021-04" db="EMBL/GenBank/DDBJ databases">
        <title>Isolation and genomic analysis of the ibuprofen-degrading bacterium Sphingomonas strain MPO218.</title>
        <authorList>
            <person name="Aulestia M."/>
            <person name="Flores A."/>
            <person name="Mangas E.L."/>
            <person name="Perez-Pulido A.J."/>
            <person name="Santero E."/>
            <person name="Camacho E.M."/>
        </authorList>
    </citation>
    <scope>NUCLEOTIDE SEQUENCE</scope>
    <source>
        <strain evidence="8">MPO218</strain>
    </source>
</reference>
<dbReference type="GO" id="GO:0005886">
    <property type="term" value="C:plasma membrane"/>
    <property type="evidence" value="ECO:0007669"/>
    <property type="project" value="UniProtKB-SubCell"/>
</dbReference>
<dbReference type="AlphaFoldDB" id="A0A975D1V2"/>
<feature type="transmembrane region" description="Helical" evidence="6">
    <location>
        <begin position="292"/>
        <end position="312"/>
    </location>
</feature>
<reference evidence="8" key="1">
    <citation type="submission" date="2020-07" db="EMBL/GenBank/DDBJ databases">
        <authorList>
            <person name="Camacho E."/>
        </authorList>
    </citation>
    <scope>NUCLEOTIDE SEQUENCE</scope>
    <source>
        <strain evidence="8">MPO218</strain>
    </source>
</reference>
<evidence type="ECO:0000256" key="2">
    <source>
        <dbReference type="ARBA" id="ARBA00022475"/>
    </source>
</evidence>
<feature type="transmembrane region" description="Helical" evidence="6">
    <location>
        <begin position="71"/>
        <end position="95"/>
    </location>
</feature>
<evidence type="ECO:0000256" key="5">
    <source>
        <dbReference type="ARBA" id="ARBA00023136"/>
    </source>
</evidence>
<gene>
    <name evidence="8" type="ORF">HRJ34_22705</name>
</gene>
<feature type="transmembrane region" description="Helical" evidence="6">
    <location>
        <begin position="234"/>
        <end position="254"/>
    </location>
</feature>
<dbReference type="GO" id="GO:0022857">
    <property type="term" value="F:transmembrane transporter activity"/>
    <property type="evidence" value="ECO:0007669"/>
    <property type="project" value="InterPro"/>
</dbReference>
<evidence type="ECO:0000256" key="4">
    <source>
        <dbReference type="ARBA" id="ARBA00022989"/>
    </source>
</evidence>
<dbReference type="SUPFAM" id="SSF103473">
    <property type="entry name" value="MFS general substrate transporter"/>
    <property type="match status" value="1"/>
</dbReference>
<keyword evidence="4 6" id="KW-1133">Transmembrane helix</keyword>
<proteinExistence type="predicted"/>
<dbReference type="Pfam" id="PF07690">
    <property type="entry name" value="MFS_1"/>
    <property type="match status" value="1"/>
</dbReference>
<feature type="transmembrane region" description="Helical" evidence="6">
    <location>
        <begin position="132"/>
        <end position="153"/>
    </location>
</feature>